<organism evidence="3 4">
    <name type="scientific">Phyllosticta citriasiana</name>
    <dbReference type="NCBI Taxonomy" id="595635"/>
    <lineage>
        <taxon>Eukaryota</taxon>
        <taxon>Fungi</taxon>
        <taxon>Dikarya</taxon>
        <taxon>Ascomycota</taxon>
        <taxon>Pezizomycotina</taxon>
        <taxon>Dothideomycetes</taxon>
        <taxon>Dothideomycetes incertae sedis</taxon>
        <taxon>Botryosphaeriales</taxon>
        <taxon>Phyllostictaceae</taxon>
        <taxon>Phyllosticta</taxon>
    </lineage>
</organism>
<evidence type="ECO:0000313" key="4">
    <source>
        <dbReference type="Proteomes" id="UP001363622"/>
    </source>
</evidence>
<name>A0ABR1KNF1_9PEZI</name>
<protein>
    <recommendedName>
        <fullName evidence="2">T6SS Phospholipase effector Tle1-like catalytic domain-containing protein</fullName>
    </recommendedName>
</protein>
<dbReference type="InterPro" id="IPR018712">
    <property type="entry name" value="Tle1-like_cat"/>
</dbReference>
<dbReference type="InterPro" id="IPR029058">
    <property type="entry name" value="AB_hydrolase_fold"/>
</dbReference>
<evidence type="ECO:0000259" key="2">
    <source>
        <dbReference type="Pfam" id="PF09994"/>
    </source>
</evidence>
<keyword evidence="4" id="KW-1185">Reference proteome</keyword>
<accession>A0ABR1KNF1</accession>
<proteinExistence type="predicted"/>
<feature type="compositionally biased region" description="Low complexity" evidence="1">
    <location>
        <begin position="367"/>
        <end position="377"/>
    </location>
</feature>
<evidence type="ECO:0000313" key="3">
    <source>
        <dbReference type="EMBL" id="KAK7517428.1"/>
    </source>
</evidence>
<reference evidence="3 4" key="1">
    <citation type="submission" date="2024-04" db="EMBL/GenBank/DDBJ databases">
        <title>Phyllosticta paracitricarpa is synonymous to the EU quarantine fungus P. citricarpa based on phylogenomic analyses.</title>
        <authorList>
            <consortium name="Lawrence Berkeley National Laboratory"/>
            <person name="Van Ingen-Buijs V.A."/>
            <person name="Van Westerhoven A.C."/>
            <person name="Haridas S."/>
            <person name="Skiadas P."/>
            <person name="Martin F."/>
            <person name="Groenewald J.Z."/>
            <person name="Crous P.W."/>
            <person name="Seidl M.F."/>
        </authorList>
    </citation>
    <scope>NUCLEOTIDE SEQUENCE [LARGE SCALE GENOMIC DNA]</scope>
    <source>
        <strain evidence="3 4">CBS 123371</strain>
    </source>
</reference>
<comment type="caution">
    <text evidence="3">The sequence shown here is derived from an EMBL/GenBank/DDBJ whole genome shotgun (WGS) entry which is preliminary data.</text>
</comment>
<evidence type="ECO:0000256" key="1">
    <source>
        <dbReference type="SAM" id="MobiDB-lite"/>
    </source>
</evidence>
<feature type="domain" description="T6SS Phospholipase effector Tle1-like catalytic" evidence="2">
    <location>
        <begin position="11"/>
        <end position="314"/>
    </location>
</feature>
<dbReference type="PANTHER" id="PTHR33840:SF1">
    <property type="entry name" value="TLE1 PHOSPHOLIPASE DOMAIN-CONTAINING PROTEIN"/>
    <property type="match status" value="1"/>
</dbReference>
<dbReference type="Pfam" id="PF09994">
    <property type="entry name" value="T6SS_Tle1-like_cat"/>
    <property type="match status" value="1"/>
</dbReference>
<feature type="compositionally biased region" description="Pro residues" evidence="1">
    <location>
        <begin position="392"/>
        <end position="401"/>
    </location>
</feature>
<gene>
    <name evidence="3" type="ORF">IWZ03DRAFT_423144</name>
</gene>
<dbReference type="PANTHER" id="PTHR33840">
    <property type="match status" value="1"/>
</dbReference>
<feature type="region of interest" description="Disordered" evidence="1">
    <location>
        <begin position="364"/>
        <end position="418"/>
    </location>
</feature>
<dbReference type="EMBL" id="JBBPHU010000005">
    <property type="protein sequence ID" value="KAK7517428.1"/>
    <property type="molecule type" value="Genomic_DNA"/>
</dbReference>
<sequence>MGSHQTMKKPKKLIVCCDGTWMDSDNGIINEGTWLSPKWELQTPSNVTRIGRAILAEDAQDHPQIVYYQAGVGCGTSWVDHIIGGGVGAGLSENVREAYSFLANNYTDGDSIYLIGFSRGAFTARCIASLIGGIGLLTKDGLSYFSRVFEDWQNAGQQGYVPSIMNDVHEFELDKVDSKNVDEYLNAYKEELMHLRMGLTREVKIKAIGVWDTVGALGIPTTPWLQSLGVPAFLRPLHPYRFMDTSLGNHIEFAFQALALDERRTAYSPAVWSRPANCKTTVKQVWFPGVHSNVGGSYEDTGLSDITLAWMMDQLADPAVGIEFDETYLAKAWAHNKDFYVEQNAEAAAAAHQRSRTLPTYLAHHSTTTNTNNGGINRRPTPHPTLTSTTPNPRPTPPPLPARRRHTTKHRSDNLDPTGPHWGLTRLYNSAASLTCLAGVAPRTPGLYAATNYTTGKPDFSQPLRDTRESIHSSVRIRLSSAAGHSYDGKGKYSAVALIKTGYVLEAPGVPFRDDEDLDNEVLLEVADVEINGVMRTRVEPERCWRWVLYDGADRRSGVDVEEMRVRKVLREEPLGRFERMLLACDKAMCAKVLGSADDVLVG</sequence>
<dbReference type="Proteomes" id="UP001363622">
    <property type="component" value="Unassembled WGS sequence"/>
</dbReference>
<dbReference type="SUPFAM" id="SSF53474">
    <property type="entry name" value="alpha/beta-Hydrolases"/>
    <property type="match status" value="1"/>
</dbReference>